<dbReference type="Proteomes" id="UP000607397">
    <property type="component" value="Unassembled WGS sequence"/>
</dbReference>
<dbReference type="Gene3D" id="3.90.550.10">
    <property type="entry name" value="Spore Coat Polysaccharide Biosynthesis Protein SpsA, Chain A"/>
    <property type="match status" value="1"/>
</dbReference>
<dbReference type="AlphaFoldDB" id="A0A8K2A123"/>
<dbReference type="InterPro" id="IPR029044">
    <property type="entry name" value="Nucleotide-diphossugar_trans"/>
</dbReference>
<evidence type="ECO:0000313" key="1">
    <source>
        <dbReference type="EMBL" id="NCJ07646.1"/>
    </source>
</evidence>
<accession>A0A8K2A123</accession>
<dbReference type="PANTHER" id="PTHR43630:SF2">
    <property type="entry name" value="GLYCOSYLTRANSFERASE"/>
    <property type="match status" value="1"/>
</dbReference>
<dbReference type="SUPFAM" id="SSF53448">
    <property type="entry name" value="Nucleotide-diphospho-sugar transferases"/>
    <property type="match status" value="1"/>
</dbReference>
<dbReference type="CDD" id="cd00761">
    <property type="entry name" value="Glyco_tranf_GTA_type"/>
    <property type="match status" value="1"/>
</dbReference>
<protein>
    <submittedName>
        <fullName evidence="1">Glycosyltransferase</fullName>
    </submittedName>
</protein>
<evidence type="ECO:0000313" key="2">
    <source>
        <dbReference type="Proteomes" id="UP000607397"/>
    </source>
</evidence>
<sequence>MKFHTLLPVRDEADIIGQCLQHLLSWADHIYVFDTGSVDNTWEIVHEFARQDKRVIPLKKDPVYFSETRLRGYLFHVARQQMQDGDWFLRVDADEFHHVPPPEFVQTHLQKHETIVYHQYYDFRLTASEVVSWEAGRETIGDRMKPIEERRRWFTPSIYSEPRLCRYRETMKWPPTVSFPFNAGFVARERLPIRHYPHRDPIQLDRRCRLRAIMMANLENRQNWTHPEQHHWFQGEWRQFVAPDNLPELQYWQPGASLPAFQFTNHLAPLSKRVVQQLVHTLFLPVLDKLRPGWTEGCYPQWIQPEALEQLQHSLKV</sequence>
<keyword evidence="2" id="KW-1185">Reference proteome</keyword>
<dbReference type="RefSeq" id="WP_161826125.1">
    <property type="nucleotide sequence ID" value="NZ_WVIC01000030.1"/>
</dbReference>
<gene>
    <name evidence="1" type="ORF">GS597_14235</name>
</gene>
<name>A0A8K2A123_9CYAN</name>
<dbReference type="Pfam" id="PF13704">
    <property type="entry name" value="Glyco_tranf_2_4"/>
    <property type="match status" value="1"/>
</dbReference>
<proteinExistence type="predicted"/>
<reference evidence="1" key="1">
    <citation type="submission" date="2019-12" db="EMBL/GenBank/DDBJ databases">
        <title>High-Quality draft genome sequences of three cyanobacteria isolated from the limestone walls of the Old Cathedral of Coimbra.</title>
        <authorList>
            <person name="Tiago I."/>
            <person name="Soares F."/>
            <person name="Portugal A."/>
        </authorList>
    </citation>
    <scope>NUCLEOTIDE SEQUENCE [LARGE SCALE GENOMIC DNA]</scope>
    <source>
        <strain evidence="1">C</strain>
    </source>
</reference>
<dbReference type="EMBL" id="WVIC01000030">
    <property type="protein sequence ID" value="NCJ07646.1"/>
    <property type="molecule type" value="Genomic_DNA"/>
</dbReference>
<dbReference type="PANTHER" id="PTHR43630">
    <property type="entry name" value="POLY-BETA-1,6-N-ACETYL-D-GLUCOSAMINE SYNTHASE"/>
    <property type="match status" value="1"/>
</dbReference>
<organism evidence="1 2">
    <name type="scientific">Petrachloros mirabilis ULC683</name>
    <dbReference type="NCBI Taxonomy" id="2781853"/>
    <lineage>
        <taxon>Bacteria</taxon>
        <taxon>Bacillati</taxon>
        <taxon>Cyanobacteriota</taxon>
        <taxon>Cyanophyceae</taxon>
        <taxon>Synechococcales</taxon>
        <taxon>Petrachlorosaceae</taxon>
        <taxon>Petrachloros</taxon>
        <taxon>Petrachloros mirabilis</taxon>
    </lineage>
</organism>
<comment type="caution">
    <text evidence="1">The sequence shown here is derived from an EMBL/GenBank/DDBJ whole genome shotgun (WGS) entry which is preliminary data.</text>
</comment>